<comment type="caution">
    <text evidence="1">The sequence shown here is derived from an EMBL/GenBank/DDBJ whole genome shotgun (WGS) entry which is preliminary data.</text>
</comment>
<dbReference type="AlphaFoldDB" id="A0A7W6HD62"/>
<reference evidence="1 2" key="1">
    <citation type="submission" date="2020-08" db="EMBL/GenBank/DDBJ databases">
        <title>Genomic Encyclopedia of Type Strains, Phase IV (KMG-IV): sequencing the most valuable type-strain genomes for metagenomic binning, comparative biology and taxonomic classification.</title>
        <authorList>
            <person name="Goeker M."/>
        </authorList>
    </citation>
    <scope>NUCLEOTIDE SEQUENCE [LARGE SCALE GENOMIC DNA]</scope>
    <source>
        <strain evidence="1 2">DSM 103570</strain>
    </source>
</reference>
<dbReference type="Proteomes" id="UP000588647">
    <property type="component" value="Unassembled WGS sequence"/>
</dbReference>
<gene>
    <name evidence="1" type="ORF">GGR03_002096</name>
</gene>
<accession>A0A7W6HD62</accession>
<dbReference type="InterPro" id="IPR009200">
    <property type="entry name" value="DUF1269_membrane"/>
</dbReference>
<evidence type="ECO:0000313" key="2">
    <source>
        <dbReference type="Proteomes" id="UP000588647"/>
    </source>
</evidence>
<dbReference type="RefSeq" id="WP_183207653.1">
    <property type="nucleotide sequence ID" value="NZ_JAAAMM010000002.1"/>
</dbReference>
<dbReference type="Pfam" id="PF06897">
    <property type="entry name" value="DUF1269"/>
    <property type="match status" value="1"/>
</dbReference>
<proteinExistence type="predicted"/>
<name>A0A7W6HD62_9HYPH</name>
<evidence type="ECO:0000313" key="1">
    <source>
        <dbReference type="EMBL" id="MBB4003021.1"/>
    </source>
</evidence>
<protein>
    <submittedName>
        <fullName evidence="1">Putative membrane protein</fullName>
    </submittedName>
</protein>
<dbReference type="EMBL" id="JACIEM010000002">
    <property type="protein sequence ID" value="MBB4003021.1"/>
    <property type="molecule type" value="Genomic_DNA"/>
</dbReference>
<sequence>MSDLVFIGFPSEEKAEEVRQRVLSLQREYLIELGDAVVVVKDAKGHVKLNQLMNLTAAGAASGALWGTLIGFIFLSPLVGTAIGAASGALGGKLSDVGINDKFMTDAASALKPNTAGLFLLIRKMTTDKVLADLKGVGGTLISTSFDETKETALRDALAAHASNEAAAATTP</sequence>
<organism evidence="1 2">
    <name type="scientific">Aurantimonas endophytica</name>
    <dbReference type="NCBI Taxonomy" id="1522175"/>
    <lineage>
        <taxon>Bacteria</taxon>
        <taxon>Pseudomonadati</taxon>
        <taxon>Pseudomonadota</taxon>
        <taxon>Alphaproteobacteria</taxon>
        <taxon>Hyphomicrobiales</taxon>
        <taxon>Aurantimonadaceae</taxon>
        <taxon>Aurantimonas</taxon>
    </lineage>
</organism>
<keyword evidence="2" id="KW-1185">Reference proteome</keyword>